<dbReference type="Pfam" id="PF25860">
    <property type="entry name" value="CPPA"/>
    <property type="match status" value="1"/>
</dbReference>
<accession>A0A158A228</accession>
<dbReference type="RefSeq" id="WP_087043446.1">
    <property type="nucleotide sequence ID" value="NZ_FCOB02000004.1"/>
</dbReference>
<name>A0A158A228_9BURK</name>
<gene>
    <name evidence="1" type="ORF">AWB83_01235</name>
</gene>
<comment type="caution">
    <text evidence="1">The sequence shown here is derived from an EMBL/GenBank/DDBJ whole genome shotgun (WGS) entry which is preliminary data.</text>
</comment>
<dbReference type="AlphaFoldDB" id="A0A158A228"/>
<reference evidence="1" key="1">
    <citation type="submission" date="2016-01" db="EMBL/GenBank/DDBJ databases">
        <authorList>
            <person name="Peeters C."/>
        </authorList>
    </citation>
    <scope>NUCLEOTIDE SEQUENCE [LARGE SCALE GENOMIC DNA]</scope>
    <source>
        <strain evidence="1">LMG 29326</strain>
    </source>
</reference>
<organism evidence="1 2">
    <name type="scientific">Caballeronia ptereochthonis</name>
    <dbReference type="NCBI Taxonomy" id="1777144"/>
    <lineage>
        <taxon>Bacteria</taxon>
        <taxon>Pseudomonadati</taxon>
        <taxon>Pseudomonadota</taxon>
        <taxon>Betaproteobacteria</taxon>
        <taxon>Burkholderiales</taxon>
        <taxon>Burkholderiaceae</taxon>
        <taxon>Caballeronia</taxon>
    </lineage>
</organism>
<sequence>MEHLIRVHNERDRRTLEWLRRHVGDAAVAAAAERCARPGKPYLSAVCRQLGVRMPAFSAPRRQTLSPIAEQSLATIRSILAARTGPTVTALGAAR</sequence>
<keyword evidence="2" id="KW-1185">Reference proteome</keyword>
<evidence type="ECO:0000313" key="2">
    <source>
        <dbReference type="Proteomes" id="UP000054978"/>
    </source>
</evidence>
<protein>
    <submittedName>
        <fullName evidence="1">Uncharacterized protein</fullName>
    </submittedName>
</protein>
<dbReference type="Proteomes" id="UP000054978">
    <property type="component" value="Unassembled WGS sequence"/>
</dbReference>
<evidence type="ECO:0000313" key="1">
    <source>
        <dbReference type="EMBL" id="SAK51769.1"/>
    </source>
</evidence>
<dbReference type="EMBL" id="FCOB02000004">
    <property type="protein sequence ID" value="SAK51769.1"/>
    <property type="molecule type" value="Genomic_DNA"/>
</dbReference>
<dbReference type="InterPro" id="IPR058891">
    <property type="entry name" value="CPPA"/>
</dbReference>
<proteinExistence type="predicted"/>